<evidence type="ECO:0000259" key="4">
    <source>
        <dbReference type="Pfam" id="PF08007"/>
    </source>
</evidence>
<dbReference type="SUPFAM" id="SSF51197">
    <property type="entry name" value="Clavaminate synthase-like"/>
    <property type="match status" value="1"/>
</dbReference>
<keyword evidence="2" id="KW-0479">Metal-binding</keyword>
<sequence length="331" mass="37346">MSTDPGFEIAQRLARHCSTEHRFARSAFQPELTELKVLEEHLWRDIMRPGPLWSNIRLVHEGKDLHPSKFMDARIGDGLVAHSYLNSARVSRYLLDGGTLIHNHLHENSMIVQRIQEALEYLVGARVWVQAYLTRTSESAFGPHVDDHNFLVLQVSGKKRWSVYEPGSDVPIVDNSILMPGDFMYLASDTPHMVSGEGVLSLHLTIAFDWLDRPNRFGSSLSAHVREEHQLARREGGALPVLLDPNTDPRGYAYKFAGRVRPGLVEGDGGIRLTDGDRSLLLDGRLRPVLEYLADGRYADFATLCELAEEVSETQMRAFVLFAVQNEILYC</sequence>
<proteinExistence type="predicted"/>
<evidence type="ECO:0000256" key="2">
    <source>
        <dbReference type="ARBA" id="ARBA00022723"/>
    </source>
</evidence>
<gene>
    <name evidence="5" type="ORF">GCM10011588_49340</name>
</gene>
<dbReference type="InterPro" id="IPR039994">
    <property type="entry name" value="NO66-like"/>
</dbReference>
<dbReference type="PANTHER" id="PTHR13096">
    <property type="entry name" value="MINA53 MYC INDUCED NUCLEAR ANTIGEN"/>
    <property type="match status" value="1"/>
</dbReference>
<reference evidence="5" key="1">
    <citation type="journal article" date="2014" name="Int. J. Syst. Evol. Microbiol.">
        <title>Complete genome sequence of Corynebacterium casei LMG S-19264T (=DSM 44701T), isolated from a smear-ripened cheese.</title>
        <authorList>
            <consortium name="US DOE Joint Genome Institute (JGI-PGF)"/>
            <person name="Walter F."/>
            <person name="Albersmeier A."/>
            <person name="Kalinowski J."/>
            <person name="Ruckert C."/>
        </authorList>
    </citation>
    <scope>NUCLEOTIDE SEQUENCE</scope>
    <source>
        <strain evidence="5">CGMCC 4.3508</strain>
    </source>
</reference>
<dbReference type="GO" id="GO:0046872">
    <property type="term" value="F:metal ion binding"/>
    <property type="evidence" value="ECO:0007669"/>
    <property type="project" value="UniProtKB-KW"/>
</dbReference>
<dbReference type="EMBL" id="BMMH01000011">
    <property type="protein sequence ID" value="GGL28590.1"/>
    <property type="molecule type" value="Genomic_DNA"/>
</dbReference>
<keyword evidence="3" id="KW-0408">Iron</keyword>
<organism evidence="5 6">
    <name type="scientific">Nocardia jinanensis</name>
    <dbReference type="NCBI Taxonomy" id="382504"/>
    <lineage>
        <taxon>Bacteria</taxon>
        <taxon>Bacillati</taxon>
        <taxon>Actinomycetota</taxon>
        <taxon>Actinomycetes</taxon>
        <taxon>Mycobacteriales</taxon>
        <taxon>Nocardiaceae</taxon>
        <taxon>Nocardia</taxon>
    </lineage>
</organism>
<dbReference type="Pfam" id="PF08007">
    <property type="entry name" value="JmjC_2"/>
    <property type="match status" value="1"/>
</dbReference>
<dbReference type="InterPro" id="IPR003347">
    <property type="entry name" value="JmjC_dom"/>
</dbReference>
<evidence type="ECO:0000313" key="5">
    <source>
        <dbReference type="EMBL" id="GGL28590.1"/>
    </source>
</evidence>
<feature type="domain" description="JmjC" evidence="4">
    <location>
        <begin position="113"/>
        <end position="208"/>
    </location>
</feature>
<keyword evidence="6" id="KW-1185">Reference proteome</keyword>
<accession>A0A917VX79</accession>
<dbReference type="Gene3D" id="2.60.120.650">
    <property type="entry name" value="Cupin"/>
    <property type="match status" value="1"/>
</dbReference>
<evidence type="ECO:0000313" key="6">
    <source>
        <dbReference type="Proteomes" id="UP000638263"/>
    </source>
</evidence>
<comment type="caution">
    <text evidence="5">The sequence shown here is derived from an EMBL/GenBank/DDBJ whole genome shotgun (WGS) entry which is preliminary data.</text>
</comment>
<name>A0A917VX79_9NOCA</name>
<comment type="cofactor">
    <cofactor evidence="1">
        <name>Fe(2+)</name>
        <dbReference type="ChEBI" id="CHEBI:29033"/>
    </cofactor>
</comment>
<dbReference type="AlphaFoldDB" id="A0A917VX79"/>
<protein>
    <recommendedName>
        <fullName evidence="4">JmjC domain-containing protein</fullName>
    </recommendedName>
</protein>
<evidence type="ECO:0000256" key="3">
    <source>
        <dbReference type="ARBA" id="ARBA00023004"/>
    </source>
</evidence>
<reference evidence="5" key="2">
    <citation type="submission" date="2020-09" db="EMBL/GenBank/DDBJ databases">
        <authorList>
            <person name="Sun Q."/>
            <person name="Zhou Y."/>
        </authorList>
    </citation>
    <scope>NUCLEOTIDE SEQUENCE</scope>
    <source>
        <strain evidence="5">CGMCC 4.3508</strain>
    </source>
</reference>
<dbReference type="RefSeq" id="WP_189094473.1">
    <property type="nucleotide sequence ID" value="NZ_BMMH01000011.1"/>
</dbReference>
<dbReference type="PANTHER" id="PTHR13096:SF8">
    <property type="entry name" value="RIBOSOMAL OXYGENASE 1"/>
    <property type="match status" value="1"/>
</dbReference>
<evidence type="ECO:0000256" key="1">
    <source>
        <dbReference type="ARBA" id="ARBA00001954"/>
    </source>
</evidence>
<dbReference type="Proteomes" id="UP000638263">
    <property type="component" value="Unassembled WGS sequence"/>
</dbReference>